<dbReference type="GO" id="GO:0046872">
    <property type="term" value="F:metal ion binding"/>
    <property type="evidence" value="ECO:0007669"/>
    <property type="project" value="UniProtKB-KW"/>
</dbReference>
<keyword evidence="5" id="KW-0378">Hydrolase</keyword>
<gene>
    <name evidence="9" type="ORF">ONB1V03_LOCUS1267</name>
</gene>
<evidence type="ECO:0000256" key="4">
    <source>
        <dbReference type="ARBA" id="ARBA00022729"/>
    </source>
</evidence>
<dbReference type="CDD" id="cd16030">
    <property type="entry name" value="iduronate-2-sulfatase"/>
    <property type="match status" value="1"/>
</dbReference>
<evidence type="ECO:0000256" key="1">
    <source>
        <dbReference type="ARBA" id="ARBA00001913"/>
    </source>
</evidence>
<keyword evidence="7" id="KW-0472">Membrane</keyword>
<feature type="non-terminal residue" evidence="9">
    <location>
        <position position="723"/>
    </location>
</feature>
<keyword evidence="6" id="KW-0106">Calcium</keyword>
<evidence type="ECO:0000313" key="10">
    <source>
        <dbReference type="Proteomes" id="UP000728032"/>
    </source>
</evidence>
<evidence type="ECO:0000256" key="5">
    <source>
        <dbReference type="ARBA" id="ARBA00022801"/>
    </source>
</evidence>
<keyword evidence="7" id="KW-1133">Transmembrane helix</keyword>
<keyword evidence="4" id="KW-0732">Signal</keyword>
<keyword evidence="3" id="KW-0479">Metal-binding</keyword>
<dbReference type="SUPFAM" id="SSF53649">
    <property type="entry name" value="Alkaline phosphatase-like"/>
    <property type="match status" value="1"/>
</dbReference>
<dbReference type="InterPro" id="IPR017850">
    <property type="entry name" value="Alkaline_phosphatase_core_sf"/>
</dbReference>
<sequence length="723" mass="83146">PTLSCFGDPIAITPNIDQIATNGYIFTNTFAQQALCAPSRTSLLTSRRPDSIHLYDSHSYWRKSVANFTSLPQYFKQFNYFTQSVGKVFHPGIVSNHSDDYPLSWSAPPFHGSTEKYKFSAVCPSLDGVFRTNIVCPVDVAKQPEMTLPDIQSTQFTLNFLHNYNTTNGNPFFLALGYHKPHIPLKCPKEFLDLYPLSAINLATNRYIPKHMPEVAWNPWMDMKSRDDIKQFNISFPFGGIPDFYQRYIRQSYYACVSYIDDQIGQVLQKLNDKQLANNTIIMLLGDHGWSLGEHNEWSKYSNFDVSVRVPLIISMPHMNATINYQYMSPLDQNLRKNSYKLNKITEIREIVELVDIFPTLSDLAGLPVAHICPENVTQIVCSEGVSVKPLLNPIKTIKKWKRFAFTQYPRPNATPQPNSDQPVLKDIKIMGYSMKNGYMSYTEWVGFDPNTFAGNWSQVVGRELYLGSKQNNNVAYDQRFKQMVRYLALKLRKGWRKVQKGSLVFGLKGDGVLSSHESHGSTPLAANRHNLTRLDSTDRFAQPSNGHLIGRGGQPFDKHRPLLIRVHYHSIEHWFAISIRRRNHDTSNRSIRLNYRRFHGRQLWHRWAASRRPQTLSGRRFPSLLFLTQNLFAKTFLFLHFLLVLLVHTDRRLNLFVSPLLLILDYRCGAGVPHDRHLFDVLLLFSQQLFGPFCPQLGRFQAIGASRVLLFATKPSVRPLLR</sequence>
<evidence type="ECO:0000256" key="2">
    <source>
        <dbReference type="ARBA" id="ARBA00008779"/>
    </source>
</evidence>
<dbReference type="PANTHER" id="PTHR45953:SF1">
    <property type="entry name" value="IDURONATE 2-SULFATASE"/>
    <property type="match status" value="1"/>
</dbReference>
<evidence type="ECO:0000256" key="6">
    <source>
        <dbReference type="ARBA" id="ARBA00022837"/>
    </source>
</evidence>
<comment type="similarity">
    <text evidence="2">Belongs to the sulfatase family.</text>
</comment>
<comment type="cofactor">
    <cofactor evidence="1">
        <name>Ca(2+)</name>
        <dbReference type="ChEBI" id="CHEBI:29108"/>
    </cofactor>
</comment>
<dbReference type="GO" id="GO:0005737">
    <property type="term" value="C:cytoplasm"/>
    <property type="evidence" value="ECO:0007669"/>
    <property type="project" value="TreeGrafter"/>
</dbReference>
<feature type="transmembrane region" description="Helical" evidence="7">
    <location>
        <begin position="625"/>
        <end position="648"/>
    </location>
</feature>
<dbReference type="Pfam" id="PF00884">
    <property type="entry name" value="Sulfatase"/>
    <property type="match status" value="1"/>
</dbReference>
<name>A0A7R9LCH1_9ACAR</name>
<accession>A0A7R9LCH1</accession>
<proteinExistence type="inferred from homology"/>
<dbReference type="EMBL" id="OC915020">
    <property type="protein sequence ID" value="CAD7638196.1"/>
    <property type="molecule type" value="Genomic_DNA"/>
</dbReference>
<dbReference type="OrthoDB" id="96314at2759"/>
<dbReference type="Gene3D" id="3.40.720.10">
    <property type="entry name" value="Alkaline Phosphatase, subunit A"/>
    <property type="match status" value="1"/>
</dbReference>
<dbReference type="GO" id="GO:0004423">
    <property type="term" value="F:iduronate-2-sulfatase activity"/>
    <property type="evidence" value="ECO:0007669"/>
    <property type="project" value="InterPro"/>
</dbReference>
<dbReference type="Proteomes" id="UP000728032">
    <property type="component" value="Unassembled WGS sequence"/>
</dbReference>
<evidence type="ECO:0000259" key="8">
    <source>
        <dbReference type="Pfam" id="PF00884"/>
    </source>
</evidence>
<organism evidence="9">
    <name type="scientific">Oppiella nova</name>
    <dbReference type="NCBI Taxonomy" id="334625"/>
    <lineage>
        <taxon>Eukaryota</taxon>
        <taxon>Metazoa</taxon>
        <taxon>Ecdysozoa</taxon>
        <taxon>Arthropoda</taxon>
        <taxon>Chelicerata</taxon>
        <taxon>Arachnida</taxon>
        <taxon>Acari</taxon>
        <taxon>Acariformes</taxon>
        <taxon>Sarcoptiformes</taxon>
        <taxon>Oribatida</taxon>
        <taxon>Brachypylina</taxon>
        <taxon>Oppioidea</taxon>
        <taxon>Oppiidae</taxon>
        <taxon>Oppiella</taxon>
    </lineage>
</organism>
<feature type="non-terminal residue" evidence="9">
    <location>
        <position position="1"/>
    </location>
</feature>
<protein>
    <recommendedName>
        <fullName evidence="8">Sulfatase N-terminal domain-containing protein</fullName>
    </recommendedName>
</protein>
<evidence type="ECO:0000313" key="9">
    <source>
        <dbReference type="EMBL" id="CAD7638196.1"/>
    </source>
</evidence>
<keyword evidence="7" id="KW-0812">Transmembrane</keyword>
<reference evidence="9" key="1">
    <citation type="submission" date="2020-11" db="EMBL/GenBank/DDBJ databases">
        <authorList>
            <person name="Tran Van P."/>
        </authorList>
    </citation>
    <scope>NUCLEOTIDE SEQUENCE</scope>
</reference>
<keyword evidence="10" id="KW-1185">Reference proteome</keyword>
<dbReference type="InterPro" id="IPR035874">
    <property type="entry name" value="IDS"/>
</dbReference>
<evidence type="ECO:0000256" key="7">
    <source>
        <dbReference type="SAM" id="Phobius"/>
    </source>
</evidence>
<dbReference type="InterPro" id="IPR000917">
    <property type="entry name" value="Sulfatase_N"/>
</dbReference>
<evidence type="ECO:0000256" key="3">
    <source>
        <dbReference type="ARBA" id="ARBA00022723"/>
    </source>
</evidence>
<dbReference type="EMBL" id="CAJPVJ010000195">
    <property type="protein sequence ID" value="CAG2161663.1"/>
    <property type="molecule type" value="Genomic_DNA"/>
</dbReference>
<dbReference type="PANTHER" id="PTHR45953">
    <property type="entry name" value="IDURONATE 2-SULFATASE"/>
    <property type="match status" value="1"/>
</dbReference>
<feature type="domain" description="Sulfatase N-terminal" evidence="8">
    <location>
        <begin position="3"/>
        <end position="366"/>
    </location>
</feature>
<dbReference type="AlphaFoldDB" id="A0A7R9LCH1"/>